<name>A0ABM0PH36_PRUMU</name>
<feature type="compositionally biased region" description="Low complexity" evidence="1">
    <location>
        <begin position="51"/>
        <end position="62"/>
    </location>
</feature>
<dbReference type="CDD" id="cd06222">
    <property type="entry name" value="RNase_H_like"/>
    <property type="match status" value="1"/>
</dbReference>
<dbReference type="PANTHER" id="PTHR47723">
    <property type="entry name" value="OS05G0353850 PROTEIN"/>
    <property type="match status" value="1"/>
</dbReference>
<evidence type="ECO:0000256" key="1">
    <source>
        <dbReference type="SAM" id="MobiDB-lite"/>
    </source>
</evidence>
<dbReference type="InterPro" id="IPR044730">
    <property type="entry name" value="RNase_H-like_dom_plant"/>
</dbReference>
<organism evidence="3 4">
    <name type="scientific">Prunus mume</name>
    <name type="common">Japanese apricot</name>
    <name type="synonym">Armeniaca mume</name>
    <dbReference type="NCBI Taxonomy" id="102107"/>
    <lineage>
        <taxon>Eukaryota</taxon>
        <taxon>Viridiplantae</taxon>
        <taxon>Streptophyta</taxon>
        <taxon>Embryophyta</taxon>
        <taxon>Tracheophyta</taxon>
        <taxon>Spermatophyta</taxon>
        <taxon>Magnoliopsida</taxon>
        <taxon>eudicotyledons</taxon>
        <taxon>Gunneridae</taxon>
        <taxon>Pentapetalae</taxon>
        <taxon>rosids</taxon>
        <taxon>fabids</taxon>
        <taxon>Rosales</taxon>
        <taxon>Rosaceae</taxon>
        <taxon>Amygdaloideae</taxon>
        <taxon>Amygdaleae</taxon>
        <taxon>Prunus</taxon>
    </lineage>
</organism>
<sequence length="146" mass="14749">MGANESRGGSGSGNNDEDGDGSRRKRNTGAIVGAGAGAVAGALLAYGLSRKVSGSGSGSESQLEQEEEEEKPGRGDVLISRAGLDPKKKEPTMLAWKPPPPSTMKLNVDGSRKDSSGAIAAGGLIRNSAGDWIAGFSANLGHGDIE</sequence>
<dbReference type="RefSeq" id="XP_008239531.1">
    <property type="nucleotide sequence ID" value="XM_008241309.2"/>
</dbReference>
<proteinExistence type="predicted"/>
<gene>
    <name evidence="4" type="primary">LOC103338123</name>
</gene>
<accession>A0ABM0PH36</accession>
<keyword evidence="2" id="KW-1133">Transmembrane helix</keyword>
<feature type="region of interest" description="Disordered" evidence="1">
    <location>
        <begin position="1"/>
        <end position="28"/>
    </location>
</feature>
<dbReference type="Proteomes" id="UP000694861">
    <property type="component" value="Linkage group LG7"/>
</dbReference>
<dbReference type="InterPro" id="IPR053151">
    <property type="entry name" value="RNase_H-like"/>
</dbReference>
<keyword evidence="2" id="KW-0812">Transmembrane</keyword>
<evidence type="ECO:0000256" key="2">
    <source>
        <dbReference type="SAM" id="Phobius"/>
    </source>
</evidence>
<reference evidence="4" key="2">
    <citation type="submission" date="2025-08" db="UniProtKB">
        <authorList>
            <consortium name="RefSeq"/>
        </authorList>
    </citation>
    <scope>IDENTIFICATION</scope>
</reference>
<dbReference type="PANTHER" id="PTHR47723:SF19">
    <property type="entry name" value="POLYNUCLEOTIDYL TRANSFERASE, RIBONUCLEASE H-LIKE SUPERFAMILY PROTEIN"/>
    <property type="match status" value="1"/>
</dbReference>
<evidence type="ECO:0000313" key="4">
    <source>
        <dbReference type="RefSeq" id="XP_008239531.1"/>
    </source>
</evidence>
<feature type="region of interest" description="Disordered" evidence="1">
    <location>
        <begin position="51"/>
        <end position="111"/>
    </location>
</feature>
<keyword evidence="3" id="KW-1185">Reference proteome</keyword>
<keyword evidence="2" id="KW-0472">Membrane</keyword>
<evidence type="ECO:0000313" key="3">
    <source>
        <dbReference type="Proteomes" id="UP000694861"/>
    </source>
</evidence>
<feature type="transmembrane region" description="Helical" evidence="2">
    <location>
        <begin position="30"/>
        <end position="48"/>
    </location>
</feature>
<protein>
    <submittedName>
        <fullName evidence="4">Uncharacterized protein LOC103338123</fullName>
    </submittedName>
</protein>
<dbReference type="GeneID" id="103338123"/>
<reference evidence="3" key="1">
    <citation type="journal article" date="2012" name="Nat. Commun.">
        <title>The genome of Prunus mume.</title>
        <authorList>
            <person name="Zhang Q."/>
            <person name="Chen W."/>
            <person name="Sun L."/>
            <person name="Zhao F."/>
            <person name="Huang B."/>
            <person name="Yang W."/>
            <person name="Tao Y."/>
            <person name="Wang J."/>
            <person name="Yuan Z."/>
            <person name="Fan G."/>
            <person name="Xing Z."/>
            <person name="Han C."/>
            <person name="Pan H."/>
            <person name="Zhong X."/>
            <person name="Shi W."/>
            <person name="Liang X."/>
            <person name="Du D."/>
            <person name="Sun F."/>
            <person name="Xu Z."/>
            <person name="Hao R."/>
            <person name="Lv T."/>
            <person name="Lv Y."/>
            <person name="Zheng Z."/>
            <person name="Sun M."/>
            <person name="Luo L."/>
            <person name="Cai M."/>
            <person name="Gao Y."/>
            <person name="Wang J."/>
            <person name="Yin Y."/>
            <person name="Xu X."/>
            <person name="Cheng T."/>
            <person name="Wang J."/>
        </authorList>
    </citation>
    <scope>NUCLEOTIDE SEQUENCE [LARGE SCALE GENOMIC DNA]</scope>
</reference>